<dbReference type="RefSeq" id="WP_184793285.1">
    <property type="nucleotide sequence ID" value="NZ_JACHMY010000001.1"/>
</dbReference>
<organism evidence="1 2">
    <name type="scientific">Kribbella italica</name>
    <dbReference type="NCBI Taxonomy" id="1540520"/>
    <lineage>
        <taxon>Bacteria</taxon>
        <taxon>Bacillati</taxon>
        <taxon>Actinomycetota</taxon>
        <taxon>Actinomycetes</taxon>
        <taxon>Propionibacteriales</taxon>
        <taxon>Kribbellaceae</taxon>
        <taxon>Kribbella</taxon>
    </lineage>
</organism>
<evidence type="ECO:0000313" key="1">
    <source>
        <dbReference type="EMBL" id="MBB5833392.1"/>
    </source>
</evidence>
<dbReference type="InterPro" id="IPR036397">
    <property type="entry name" value="RNaseH_sf"/>
</dbReference>
<reference evidence="1 2" key="1">
    <citation type="submission" date="2020-08" db="EMBL/GenBank/DDBJ databases">
        <title>Sequencing the genomes of 1000 actinobacteria strains.</title>
        <authorList>
            <person name="Klenk H.-P."/>
        </authorList>
    </citation>
    <scope>NUCLEOTIDE SEQUENCE [LARGE SCALE GENOMIC DNA]</scope>
    <source>
        <strain evidence="1 2">DSM 28967</strain>
    </source>
</reference>
<dbReference type="EC" id="3.1.22.4" evidence="1"/>
<evidence type="ECO:0000313" key="2">
    <source>
        <dbReference type="Proteomes" id="UP000549971"/>
    </source>
</evidence>
<comment type="caution">
    <text evidence="1">The sequence shown here is derived from an EMBL/GenBank/DDBJ whole genome shotgun (WGS) entry which is preliminary data.</text>
</comment>
<dbReference type="SUPFAM" id="SSF53098">
    <property type="entry name" value="Ribonuclease H-like"/>
    <property type="match status" value="1"/>
</dbReference>
<dbReference type="Gene3D" id="3.30.420.10">
    <property type="entry name" value="Ribonuclease H-like superfamily/Ribonuclease H"/>
    <property type="match status" value="1"/>
</dbReference>
<dbReference type="GO" id="GO:0003676">
    <property type="term" value="F:nucleic acid binding"/>
    <property type="evidence" value="ECO:0007669"/>
    <property type="project" value="InterPro"/>
</dbReference>
<dbReference type="EMBL" id="JACHMY010000001">
    <property type="protein sequence ID" value="MBB5833392.1"/>
    <property type="molecule type" value="Genomic_DNA"/>
</dbReference>
<sequence length="186" mass="19958">MRVAGLDLSLTSTGIAMIHLGKPEWTYTAKSTGKKTDNLATRQQRLSALCQEIVGEIVPHTHVDLAVIENPSYGSSFGSPHDRSGLWWMVVDALMSFEIPVATVSPQGRAKYGTGNGAAKKPEVYAAAKATYEPLGFHIPNNDVGDAVILAAMGSRHIHWPLADIRPDDPTDIKKLEAMGGAAWPA</sequence>
<dbReference type="Proteomes" id="UP000549971">
    <property type="component" value="Unassembled WGS sequence"/>
</dbReference>
<keyword evidence="1" id="KW-0378">Hydrolase</keyword>
<accession>A0A7W9J0G6</accession>
<proteinExistence type="predicted"/>
<gene>
    <name evidence="1" type="ORF">HDA39_000126</name>
</gene>
<name>A0A7W9J0G6_9ACTN</name>
<dbReference type="GO" id="GO:0016787">
    <property type="term" value="F:hydrolase activity"/>
    <property type="evidence" value="ECO:0007669"/>
    <property type="project" value="UniProtKB-KW"/>
</dbReference>
<protein>
    <submittedName>
        <fullName evidence="1">Crossover junction endodeoxyribonuclease RuvC</fullName>
        <ecNumber evidence="1">3.1.22.4</ecNumber>
    </submittedName>
</protein>
<keyword evidence="2" id="KW-1185">Reference proteome</keyword>
<dbReference type="AlphaFoldDB" id="A0A7W9J0G6"/>
<dbReference type="InterPro" id="IPR012337">
    <property type="entry name" value="RNaseH-like_sf"/>
</dbReference>